<accession>A0A561VIY0</accession>
<organism evidence="2 3">
    <name type="scientific">Actinoplanes teichomyceticus</name>
    <dbReference type="NCBI Taxonomy" id="1867"/>
    <lineage>
        <taxon>Bacteria</taxon>
        <taxon>Bacillati</taxon>
        <taxon>Actinomycetota</taxon>
        <taxon>Actinomycetes</taxon>
        <taxon>Micromonosporales</taxon>
        <taxon>Micromonosporaceae</taxon>
        <taxon>Actinoplanes</taxon>
    </lineage>
</organism>
<dbReference type="RefSeq" id="WP_145831090.1">
    <property type="nucleotide sequence ID" value="NZ_BOMX01000143.1"/>
</dbReference>
<evidence type="ECO:0000313" key="3">
    <source>
        <dbReference type="Proteomes" id="UP000320239"/>
    </source>
</evidence>
<dbReference type="PROSITE" id="PS51318">
    <property type="entry name" value="TAT"/>
    <property type="match status" value="1"/>
</dbReference>
<reference evidence="2 3" key="1">
    <citation type="submission" date="2019-06" db="EMBL/GenBank/DDBJ databases">
        <title>Sequencing the genomes of 1000 actinobacteria strains.</title>
        <authorList>
            <person name="Klenk H.-P."/>
        </authorList>
    </citation>
    <scope>NUCLEOTIDE SEQUENCE [LARGE SCALE GENOMIC DNA]</scope>
    <source>
        <strain evidence="2 3">DSM 43866</strain>
    </source>
</reference>
<evidence type="ECO:0000256" key="1">
    <source>
        <dbReference type="SAM" id="SignalP"/>
    </source>
</evidence>
<dbReference type="Proteomes" id="UP000320239">
    <property type="component" value="Unassembled WGS sequence"/>
</dbReference>
<dbReference type="InterPro" id="IPR006311">
    <property type="entry name" value="TAT_signal"/>
</dbReference>
<evidence type="ECO:0000313" key="2">
    <source>
        <dbReference type="EMBL" id="TWG11581.1"/>
    </source>
</evidence>
<keyword evidence="1" id="KW-0732">Signal</keyword>
<feature type="signal peptide" evidence="1">
    <location>
        <begin position="1"/>
        <end position="34"/>
    </location>
</feature>
<protein>
    <submittedName>
        <fullName evidence="2">Uncharacterized protein</fullName>
    </submittedName>
</protein>
<dbReference type="Gene3D" id="3.90.1720.10">
    <property type="entry name" value="endopeptidase domain like (from Nostoc punctiforme)"/>
    <property type="match status" value="1"/>
</dbReference>
<comment type="caution">
    <text evidence="2">The sequence shown here is derived from an EMBL/GenBank/DDBJ whole genome shotgun (WGS) entry which is preliminary data.</text>
</comment>
<feature type="chain" id="PRO_5021942383" evidence="1">
    <location>
        <begin position="35"/>
        <end position="476"/>
    </location>
</feature>
<sequence length="476" mass="49997">MSAAFRPMTRRSLLRTFALTAVSTSVLTVGLAPAALASDQGGTITRAEAIQRGQRWVNLGVPYSQSDYYGDGDGHTYRQDCSGMVSMMWHLTTSRTTATFRDWSGWTKLGSYSQLKTGDALLGDGHIVMFDKWTDSAHTRMKIYQEPTWGRFAEHKTVAASYYTRNGFVPYRYDKIVEDASTGTPDAHGPLYMRTRTSGGAWASSATLADSNEAISATASATLSDGSLHVFNVIPNSGIWYRSRSASGAWGGATKIDTNGKISAIAATGLPDGTINVQAVVPGSGVWNRTRSAAGVWAGSAVKIDDNGDIVKVSSAGLKDGSLQVQTLVPNAGVWNRTRSASGTWAASAVKIDDNDEIISIAAAALPNGTMEFFGVVSESGIWNRGRSASGVWDASATKIDENGSIDGVSAAGLPNGTVEVTAVLAGSGLWNRGRSAAGAWDASATKIDANGKIFDTYTAGLADGTLYVGGLVNVA</sequence>
<dbReference type="OrthoDB" id="9815928at2"/>
<proteinExistence type="predicted"/>
<keyword evidence="3" id="KW-1185">Reference proteome</keyword>
<dbReference type="EMBL" id="VIWY01000006">
    <property type="protein sequence ID" value="TWG11581.1"/>
    <property type="molecule type" value="Genomic_DNA"/>
</dbReference>
<dbReference type="SUPFAM" id="SSF89372">
    <property type="entry name" value="Fucose-specific lectin"/>
    <property type="match status" value="1"/>
</dbReference>
<gene>
    <name evidence="2" type="ORF">FHX34_106311</name>
</gene>
<name>A0A561VIY0_ACTTI</name>
<dbReference type="AlphaFoldDB" id="A0A561VIY0"/>